<dbReference type="EMBL" id="MTKO01000072">
    <property type="protein sequence ID" value="RWX45810.1"/>
    <property type="molecule type" value="Genomic_DNA"/>
</dbReference>
<comment type="caution">
    <text evidence="1">The sequence shown here is derived from an EMBL/GenBank/DDBJ whole genome shotgun (WGS) entry which is preliminary data.</text>
</comment>
<name>A0A3S3QJ09_9BACT</name>
<sequence>MNNDEVRFLPFEEAVNVVGAIQEEEDVDDPNHRIFTVYSNDDRELCWFDFDEVVQDVKPTKGEEGREQVTNYILHRIPEWVLDL</sequence>
<keyword evidence="2" id="KW-1185">Reference proteome</keyword>
<gene>
    <name evidence="1" type="ORF">H206_00632</name>
</gene>
<dbReference type="AlphaFoldDB" id="A0A3S3QJ09"/>
<accession>A0A3S3QJ09</accession>
<protein>
    <submittedName>
        <fullName evidence="1">Uncharacterized protein</fullName>
    </submittedName>
</protein>
<organism evidence="1 2">
    <name type="scientific">Candidatus Electrothrix aarhusensis</name>
    <dbReference type="NCBI Taxonomy" id="1859131"/>
    <lineage>
        <taxon>Bacteria</taxon>
        <taxon>Pseudomonadati</taxon>
        <taxon>Thermodesulfobacteriota</taxon>
        <taxon>Desulfobulbia</taxon>
        <taxon>Desulfobulbales</taxon>
        <taxon>Desulfobulbaceae</taxon>
        <taxon>Candidatus Electrothrix</taxon>
    </lineage>
</organism>
<dbReference type="Proteomes" id="UP000287853">
    <property type="component" value="Unassembled WGS sequence"/>
</dbReference>
<proteinExistence type="predicted"/>
<evidence type="ECO:0000313" key="2">
    <source>
        <dbReference type="Proteomes" id="UP000287853"/>
    </source>
</evidence>
<evidence type="ECO:0000313" key="1">
    <source>
        <dbReference type="EMBL" id="RWX45810.1"/>
    </source>
</evidence>
<reference evidence="1 2" key="1">
    <citation type="submission" date="2017-01" db="EMBL/GenBank/DDBJ databases">
        <title>The cable genome- insights into the physiology and evolution of filamentous bacteria capable of sulfide oxidation via long distance electron transfer.</title>
        <authorList>
            <person name="Schreiber L."/>
            <person name="Bjerg J.T."/>
            <person name="Boggild A."/>
            <person name="Van De Vossenberg J."/>
            <person name="Meysman F."/>
            <person name="Nielsen L.P."/>
            <person name="Schramm A."/>
            <person name="Kjeldsen K.U."/>
        </authorList>
    </citation>
    <scope>NUCLEOTIDE SEQUENCE [LARGE SCALE GENOMIC DNA]</scope>
    <source>
        <strain evidence="1">MCF</strain>
    </source>
</reference>